<sequence length="512" mass="57215">MTDNSQATGLFYETLTKPNLILVTLAATSVATLLYKGLVSSNKGAPLPPGPPPRRFWEKPLPTTNIARTLADLVTEYGPVVSIRQGSQVTVIIGRTQAAWEIMEKEGSALVDRPRSIAVGEILSRGMRILLERSGDRFRRLRRAVHASLQPKAADTYQPIQLENARDVILDILDDPKGHQDHARRYAASVILRVTYGKTTPTSVNDQEIRRIQKIGRHFQSAIRPGAYLVERFPLLRYVPGYTKELDYWHEEELKLFTEQVDRVKGEMAKNIAGPSFVKTLVENSDNHQLSDDEMAYLAGSLFGAGSDTTANVITTLIMVAACHPEAQARVQQEIDMVVGRDKLPSFDDQDSLPQLQAFVQEALRWRPITPIGFAHRATRDVIWNGMCIPEGASVIGCHWAITRDPELFPNPETFDPQRWLTKDGSFRSDIRTFTYGFGRRICPGQHVANRSIFINAALLLWSFRMAQNPAAPVNTMAFGDGIIAKALPFEVEFTPRTEEKVLRGMIRATAA</sequence>
<reference evidence="1" key="1">
    <citation type="journal article" date="2021" name="New Phytol.">
        <title>Evolutionary innovations through gain and loss of genes in the ectomycorrhizal Boletales.</title>
        <authorList>
            <person name="Wu G."/>
            <person name="Miyauchi S."/>
            <person name="Morin E."/>
            <person name="Kuo A."/>
            <person name="Drula E."/>
            <person name="Varga T."/>
            <person name="Kohler A."/>
            <person name="Feng B."/>
            <person name="Cao Y."/>
            <person name="Lipzen A."/>
            <person name="Daum C."/>
            <person name="Hundley H."/>
            <person name="Pangilinan J."/>
            <person name="Johnson J."/>
            <person name="Barry K."/>
            <person name="LaButti K."/>
            <person name="Ng V."/>
            <person name="Ahrendt S."/>
            <person name="Min B."/>
            <person name="Choi I.G."/>
            <person name="Park H."/>
            <person name="Plett J.M."/>
            <person name="Magnuson J."/>
            <person name="Spatafora J.W."/>
            <person name="Nagy L.G."/>
            <person name="Henrissat B."/>
            <person name="Grigoriev I.V."/>
            <person name="Yang Z.L."/>
            <person name="Xu J."/>
            <person name="Martin F.M."/>
        </authorList>
    </citation>
    <scope>NUCLEOTIDE SEQUENCE</scope>
    <source>
        <strain evidence="1">ATCC 28755</strain>
    </source>
</reference>
<accession>A0ACB7ZWA1</accession>
<keyword evidence="2" id="KW-1185">Reference proteome</keyword>
<dbReference type="Proteomes" id="UP000790377">
    <property type="component" value="Unassembled WGS sequence"/>
</dbReference>
<dbReference type="EMBL" id="MU268319">
    <property type="protein sequence ID" value="KAH7904937.1"/>
    <property type="molecule type" value="Genomic_DNA"/>
</dbReference>
<proteinExistence type="predicted"/>
<gene>
    <name evidence="1" type="ORF">BJ138DRAFT_1165700</name>
</gene>
<protein>
    <submittedName>
        <fullName evidence="1">Cytochrome P450</fullName>
    </submittedName>
</protein>
<name>A0ACB7ZWA1_9AGAM</name>
<comment type="caution">
    <text evidence="1">The sequence shown here is derived from an EMBL/GenBank/DDBJ whole genome shotgun (WGS) entry which is preliminary data.</text>
</comment>
<evidence type="ECO:0000313" key="2">
    <source>
        <dbReference type="Proteomes" id="UP000790377"/>
    </source>
</evidence>
<evidence type="ECO:0000313" key="1">
    <source>
        <dbReference type="EMBL" id="KAH7904937.1"/>
    </source>
</evidence>
<organism evidence="1 2">
    <name type="scientific">Hygrophoropsis aurantiaca</name>
    <dbReference type="NCBI Taxonomy" id="72124"/>
    <lineage>
        <taxon>Eukaryota</taxon>
        <taxon>Fungi</taxon>
        <taxon>Dikarya</taxon>
        <taxon>Basidiomycota</taxon>
        <taxon>Agaricomycotina</taxon>
        <taxon>Agaricomycetes</taxon>
        <taxon>Agaricomycetidae</taxon>
        <taxon>Boletales</taxon>
        <taxon>Coniophorineae</taxon>
        <taxon>Hygrophoropsidaceae</taxon>
        <taxon>Hygrophoropsis</taxon>
    </lineage>
</organism>